<keyword evidence="3" id="KW-0472">Membrane</keyword>
<protein>
    <recommendedName>
        <fullName evidence="5">Glycosyltransferase RgtA/B/C/D-like domain-containing protein</fullName>
    </recommendedName>
</protein>
<evidence type="ECO:0000313" key="4">
    <source>
        <dbReference type="EMBL" id="SVB93909.1"/>
    </source>
</evidence>
<gene>
    <name evidence="4" type="ORF">METZ01_LOCUS246763</name>
</gene>
<evidence type="ECO:0008006" key="5">
    <source>
        <dbReference type="Google" id="ProtNLM"/>
    </source>
</evidence>
<evidence type="ECO:0000256" key="3">
    <source>
        <dbReference type="SAM" id="Phobius"/>
    </source>
</evidence>
<keyword evidence="2" id="KW-0802">TPR repeat</keyword>
<keyword evidence="3" id="KW-1133">Transmembrane helix</keyword>
<dbReference type="PANTHER" id="PTHR44227">
    <property type="match status" value="1"/>
</dbReference>
<dbReference type="EMBL" id="UINC01064851">
    <property type="protein sequence ID" value="SVB93909.1"/>
    <property type="molecule type" value="Genomic_DNA"/>
</dbReference>
<dbReference type="PANTHER" id="PTHR44227:SF3">
    <property type="entry name" value="PROTEIN O-MANNOSYL-TRANSFERASE TMTC4"/>
    <property type="match status" value="1"/>
</dbReference>
<feature type="transmembrane region" description="Helical" evidence="3">
    <location>
        <begin position="108"/>
        <end position="129"/>
    </location>
</feature>
<evidence type="ECO:0000256" key="1">
    <source>
        <dbReference type="ARBA" id="ARBA00022737"/>
    </source>
</evidence>
<feature type="non-terminal residue" evidence="4">
    <location>
        <position position="177"/>
    </location>
</feature>
<dbReference type="AlphaFoldDB" id="A0A382I3N7"/>
<sequence>MIFLVWLAYGNTLQHSFHFDDITSILEKPWIRGLDKIPDFIFSYSQRPLVILSFNINYAISGFKEWSYHAFNITFHLIVVFLIYRLGKLIVSHISQETALQDNSLNKIPLLAALIFATHPLNTQAVTYISGRSSIMAAIFYLLAIILFIKGLNKTSEERTKPEYFFIAGAVILFAIG</sequence>
<accession>A0A382I3N7</accession>
<organism evidence="4">
    <name type="scientific">marine metagenome</name>
    <dbReference type="NCBI Taxonomy" id="408172"/>
    <lineage>
        <taxon>unclassified sequences</taxon>
        <taxon>metagenomes</taxon>
        <taxon>ecological metagenomes</taxon>
    </lineage>
</organism>
<proteinExistence type="predicted"/>
<reference evidence="4" key="1">
    <citation type="submission" date="2018-05" db="EMBL/GenBank/DDBJ databases">
        <authorList>
            <person name="Lanie J.A."/>
            <person name="Ng W.-L."/>
            <person name="Kazmierczak K.M."/>
            <person name="Andrzejewski T.M."/>
            <person name="Davidsen T.M."/>
            <person name="Wayne K.J."/>
            <person name="Tettelin H."/>
            <person name="Glass J.I."/>
            <person name="Rusch D."/>
            <person name="Podicherti R."/>
            <person name="Tsui H.-C.T."/>
            <person name="Winkler M.E."/>
        </authorList>
    </citation>
    <scope>NUCLEOTIDE SEQUENCE</scope>
</reference>
<feature type="transmembrane region" description="Helical" evidence="3">
    <location>
        <begin position="135"/>
        <end position="152"/>
    </location>
</feature>
<keyword evidence="1" id="KW-0677">Repeat</keyword>
<keyword evidence="3" id="KW-0812">Transmembrane</keyword>
<evidence type="ECO:0000256" key="2">
    <source>
        <dbReference type="ARBA" id="ARBA00022803"/>
    </source>
</evidence>
<feature type="transmembrane region" description="Helical" evidence="3">
    <location>
        <begin position="66"/>
        <end position="87"/>
    </location>
</feature>
<name>A0A382I3N7_9ZZZZ</name>
<dbReference type="InterPro" id="IPR052346">
    <property type="entry name" value="O-mannosyl-transferase_TMTC"/>
</dbReference>